<reference evidence="2" key="1">
    <citation type="submission" date="2023-10" db="EMBL/GenBank/DDBJ databases">
        <authorList>
            <person name="Chen Y."/>
            <person name="Shah S."/>
            <person name="Dougan E. K."/>
            <person name="Thang M."/>
            <person name="Chan C."/>
        </authorList>
    </citation>
    <scope>NUCLEOTIDE SEQUENCE [LARGE SCALE GENOMIC DNA]</scope>
</reference>
<name>A0ABN9T7Q2_9DINO</name>
<sequence>MVVDAFGASKTIQKTWKKRGETGIAYDIKCNPAHDIVSRDGFFVLLMYCLMVPVGGLIVGGPPCSLFTFLSSSVHMRADGYEYGDESNYNVRLANRIALNFMFILKLMHMWNRKVYWVIEQPKSSWMMKLPEAQELMDITKAERVFTYMGAFGHVLLKASHLFGNLPTLSRMAREKPIDHEKHDDPDRMQMWEDSDGIKRVTGGKNLPQTAEYTPLFCSALYSTWLRSYNFTLP</sequence>
<keyword evidence="1" id="KW-0472">Membrane</keyword>
<protein>
    <submittedName>
        <fullName evidence="2">Uncharacterized protein</fullName>
    </submittedName>
</protein>
<gene>
    <name evidence="2" type="ORF">PCOR1329_LOCUS36226</name>
</gene>
<dbReference type="EMBL" id="CAUYUJ010014409">
    <property type="protein sequence ID" value="CAK0840887.1"/>
    <property type="molecule type" value="Genomic_DNA"/>
</dbReference>
<evidence type="ECO:0000256" key="1">
    <source>
        <dbReference type="SAM" id="Phobius"/>
    </source>
</evidence>
<evidence type="ECO:0000313" key="3">
    <source>
        <dbReference type="Proteomes" id="UP001189429"/>
    </source>
</evidence>
<keyword evidence="1" id="KW-1133">Transmembrane helix</keyword>
<organism evidence="2 3">
    <name type="scientific">Prorocentrum cordatum</name>
    <dbReference type="NCBI Taxonomy" id="2364126"/>
    <lineage>
        <taxon>Eukaryota</taxon>
        <taxon>Sar</taxon>
        <taxon>Alveolata</taxon>
        <taxon>Dinophyceae</taxon>
        <taxon>Prorocentrales</taxon>
        <taxon>Prorocentraceae</taxon>
        <taxon>Prorocentrum</taxon>
    </lineage>
</organism>
<comment type="caution">
    <text evidence="2">The sequence shown here is derived from an EMBL/GenBank/DDBJ whole genome shotgun (WGS) entry which is preliminary data.</text>
</comment>
<evidence type="ECO:0000313" key="2">
    <source>
        <dbReference type="EMBL" id="CAK0840887.1"/>
    </source>
</evidence>
<accession>A0ABN9T7Q2</accession>
<keyword evidence="3" id="KW-1185">Reference proteome</keyword>
<keyword evidence="1" id="KW-0812">Transmembrane</keyword>
<feature type="transmembrane region" description="Helical" evidence="1">
    <location>
        <begin position="42"/>
        <end position="69"/>
    </location>
</feature>
<dbReference type="Proteomes" id="UP001189429">
    <property type="component" value="Unassembled WGS sequence"/>
</dbReference>
<proteinExistence type="predicted"/>